<comment type="caution">
    <text evidence="1">The sequence shown here is derived from an EMBL/GenBank/DDBJ whole genome shotgun (WGS) entry which is preliminary data.</text>
</comment>
<name>A0ABU1IR81_9BACL</name>
<gene>
    <name evidence="1" type="ORF">JOE21_003314</name>
</gene>
<dbReference type="Proteomes" id="UP001185012">
    <property type="component" value="Unassembled WGS sequence"/>
</dbReference>
<protein>
    <submittedName>
        <fullName evidence="1">Uncharacterized protein</fullName>
    </submittedName>
</protein>
<keyword evidence="2" id="KW-1185">Reference proteome</keyword>
<sequence length="43" mass="4962">MVTVDHEEMVRWISKQTGIDSNIVSRVLESELEYLERLGLVGE</sequence>
<accession>A0ABU1IR81</accession>
<reference evidence="1 2" key="1">
    <citation type="submission" date="2023-07" db="EMBL/GenBank/DDBJ databases">
        <title>Genomic Encyclopedia of Type Strains, Phase IV (KMG-IV): sequencing the most valuable type-strain genomes for metagenomic binning, comparative biology and taxonomic classification.</title>
        <authorList>
            <person name="Goeker M."/>
        </authorList>
    </citation>
    <scope>NUCLEOTIDE SEQUENCE [LARGE SCALE GENOMIC DNA]</scope>
    <source>
        <strain evidence="1 2">DSM 45903</strain>
    </source>
</reference>
<dbReference type="EMBL" id="JAVDQG010000008">
    <property type="protein sequence ID" value="MDR6227299.1"/>
    <property type="molecule type" value="Genomic_DNA"/>
</dbReference>
<evidence type="ECO:0000313" key="1">
    <source>
        <dbReference type="EMBL" id="MDR6227299.1"/>
    </source>
</evidence>
<evidence type="ECO:0000313" key="2">
    <source>
        <dbReference type="Proteomes" id="UP001185012"/>
    </source>
</evidence>
<organism evidence="1 2">
    <name type="scientific">Desmospora profundinema</name>
    <dbReference type="NCBI Taxonomy" id="1571184"/>
    <lineage>
        <taxon>Bacteria</taxon>
        <taxon>Bacillati</taxon>
        <taxon>Bacillota</taxon>
        <taxon>Bacilli</taxon>
        <taxon>Bacillales</taxon>
        <taxon>Thermoactinomycetaceae</taxon>
        <taxon>Desmospora</taxon>
    </lineage>
</organism>
<proteinExistence type="predicted"/>